<evidence type="ECO:0000313" key="3">
    <source>
        <dbReference type="Proteomes" id="UP000076623"/>
    </source>
</evidence>
<gene>
    <name evidence="2" type="ORF">ABE65_005050</name>
</gene>
<dbReference type="KEGG" id="fpn:ABE65_005050"/>
<accession>A0A160IL02</accession>
<dbReference type="STRING" id="1221500.ABE65_005050"/>
<dbReference type="RefSeq" id="WP_066392028.1">
    <property type="nucleotide sequence ID" value="NZ_CP015378.1"/>
</dbReference>
<reference evidence="2 3" key="1">
    <citation type="submission" date="2016-04" db="EMBL/GenBank/DDBJ databases">
        <title>Complete genome sequence of Fictibacillus phosphorivorans G25-29, a strain toxic to nematodes.</title>
        <authorList>
            <person name="Zheng Z."/>
        </authorList>
    </citation>
    <scope>NUCLEOTIDE SEQUENCE [LARGE SCALE GENOMIC DNA]</scope>
    <source>
        <strain evidence="2 3">G25-29</strain>
    </source>
</reference>
<feature type="domain" description="AraC effector-binding" evidence="1">
    <location>
        <begin position="8"/>
        <end position="159"/>
    </location>
</feature>
<name>A0A160IL02_9BACL</name>
<sequence length="159" mass="18347">MNNKAVYEAPVVKEQKEINLVGLRVLCEGDQYIHEIPKASTALQSQLPSIQHVVDPSKQIGAFIVDASTVEEDGYWVCVEVENFENVPAGMVTLTIPPQRYASIQHVGRNEEIKDTYERLHKWTQKNGYVRLLNNWHIEVFYSFNNVDRLKIELYDTIQ</sequence>
<dbReference type="EMBL" id="CP015378">
    <property type="protein sequence ID" value="ANC76210.1"/>
    <property type="molecule type" value="Genomic_DNA"/>
</dbReference>
<dbReference type="Proteomes" id="UP000076623">
    <property type="component" value="Chromosome"/>
</dbReference>
<dbReference type="SMART" id="SM00871">
    <property type="entry name" value="AraC_E_bind"/>
    <property type="match status" value="1"/>
</dbReference>
<dbReference type="SUPFAM" id="SSF55136">
    <property type="entry name" value="Probable bacterial effector-binding domain"/>
    <property type="match status" value="1"/>
</dbReference>
<protein>
    <submittedName>
        <fullName evidence="2">Transcription activator</fullName>
    </submittedName>
</protein>
<keyword evidence="3" id="KW-1185">Reference proteome</keyword>
<dbReference type="InterPro" id="IPR029441">
    <property type="entry name" value="Cass2"/>
</dbReference>
<dbReference type="Pfam" id="PF14526">
    <property type="entry name" value="Cass2"/>
    <property type="match status" value="1"/>
</dbReference>
<proteinExistence type="predicted"/>
<evidence type="ECO:0000313" key="2">
    <source>
        <dbReference type="EMBL" id="ANC76210.1"/>
    </source>
</evidence>
<evidence type="ECO:0000259" key="1">
    <source>
        <dbReference type="SMART" id="SM00871"/>
    </source>
</evidence>
<organism evidence="2 3">
    <name type="scientific">Fictibacillus phosphorivorans</name>
    <dbReference type="NCBI Taxonomy" id="1221500"/>
    <lineage>
        <taxon>Bacteria</taxon>
        <taxon>Bacillati</taxon>
        <taxon>Bacillota</taxon>
        <taxon>Bacilli</taxon>
        <taxon>Bacillales</taxon>
        <taxon>Fictibacillaceae</taxon>
        <taxon>Fictibacillus</taxon>
    </lineage>
</organism>
<dbReference type="InterPro" id="IPR011256">
    <property type="entry name" value="Reg_factor_effector_dom_sf"/>
</dbReference>
<dbReference type="Gene3D" id="3.20.80.10">
    <property type="entry name" value="Regulatory factor, effector binding domain"/>
    <property type="match status" value="1"/>
</dbReference>
<dbReference type="InterPro" id="IPR010499">
    <property type="entry name" value="AraC_E-bd"/>
</dbReference>
<dbReference type="AlphaFoldDB" id="A0A160IL02"/>